<dbReference type="GO" id="GO:0005730">
    <property type="term" value="C:nucleolus"/>
    <property type="evidence" value="ECO:0007669"/>
    <property type="project" value="TreeGrafter"/>
</dbReference>
<comment type="caution">
    <text evidence="10">The sequence shown here is derived from an EMBL/GenBank/DDBJ whole genome shotgun (WGS) entry which is preliminary data.</text>
</comment>
<proteinExistence type="inferred from homology"/>
<dbReference type="GO" id="GO:0015074">
    <property type="term" value="P:DNA integration"/>
    <property type="evidence" value="ECO:0007669"/>
    <property type="project" value="InterPro"/>
</dbReference>
<dbReference type="PROSITE" id="PS50994">
    <property type="entry name" value="INTEGRASE"/>
    <property type="match status" value="1"/>
</dbReference>
<reference evidence="10 11" key="1">
    <citation type="submission" date="2018-09" db="EMBL/GenBank/DDBJ databases">
        <title>A high-quality reference genome of wild soybean provides a powerful tool to mine soybean genomes.</title>
        <authorList>
            <person name="Xie M."/>
            <person name="Chung C.Y.L."/>
            <person name="Li M.-W."/>
            <person name="Wong F.-L."/>
            <person name="Chan T.-F."/>
            <person name="Lam H.-M."/>
        </authorList>
    </citation>
    <scope>NUCLEOTIDE SEQUENCE [LARGE SCALE GENOMIC DNA]</scope>
    <source>
        <strain evidence="11">cv. W05</strain>
        <tissue evidence="10">Hypocotyl of etiolated seedlings</tissue>
    </source>
</reference>
<dbReference type="InterPro" id="IPR001878">
    <property type="entry name" value="Znf_CCHC"/>
</dbReference>
<accession>A0A445KL17</accession>
<dbReference type="Pfam" id="PF03715">
    <property type="entry name" value="Noc2"/>
    <property type="match status" value="2"/>
</dbReference>
<evidence type="ECO:0000256" key="5">
    <source>
        <dbReference type="PROSITE-ProRule" id="PRU00047"/>
    </source>
</evidence>
<evidence type="ECO:0000256" key="6">
    <source>
        <dbReference type="SAM" id="MobiDB-lite"/>
    </source>
</evidence>
<dbReference type="GO" id="GO:0005654">
    <property type="term" value="C:nucleoplasm"/>
    <property type="evidence" value="ECO:0007669"/>
    <property type="project" value="TreeGrafter"/>
</dbReference>
<dbReference type="InterPro" id="IPR043502">
    <property type="entry name" value="DNA/RNA_pol_sf"/>
</dbReference>
<dbReference type="InterPro" id="IPR000477">
    <property type="entry name" value="RT_dom"/>
</dbReference>
<dbReference type="Pfam" id="PF00665">
    <property type="entry name" value="rve"/>
    <property type="match status" value="1"/>
</dbReference>
<keyword evidence="3" id="KW-0378">Hydrolase</keyword>
<dbReference type="SUPFAM" id="SSF53098">
    <property type="entry name" value="Ribonuclease H-like"/>
    <property type="match status" value="1"/>
</dbReference>
<sequence>MEAIYLLRRVMEQYRMDQQDLHLIFIDLEKAYDRVPREILWKALEKKGVKVAYIRAIQDMYDRVSTSVRTQGGESDDFPITIGLHQGSTFSPYLFTLILDVLTEQIQEIASRCMLFADDIVLLGESREELNERLETWRRALETHGFRLSRSKSEYMECKFNKSRRVSNSEVKIGDHIIPQVTRFKYLGSVIQDDGEIEGYVNHRIQAEWMKWRKASGVLCDAKVPIKLKGKFYRTAVRPAILYGTKCWSVKSQHETKVGVAEMRMLRWMCGKTRQDKIRNGAIRERVGVAPIVEKMVENRLRWFGHVERRPVDSVVRRVDQMKRRQTIRGRGRPKKTIREVIKKDLELNDLDRRDNQDIEENLENDATNSSNERIVVEEFQDTSLDALFREDDNSNGASSLSVQNKDICAELLKKAKKLNKLKEKDLGFSKFLESYNMKIEQTEYEEISSDDEKSLDWVQPADNNNACSHAGKLLTSASVDSLCKLVKEQCSVPALTCLLNAYRAACHNVSEATSVSGCVFTRGIQKSGTFCKIFMFMLHEADTTFRRLLGISSSSSRKETVLDLKNTTKWLSVRPLIKSYIRSTVFLLNQVTDSEVLAFSICRLRASIIFLFAFPSLLRNILKEVVTTICSWQYINCIDLWVTFISANIHDYDLQPLLYMIVQIINEVALLFPGPRYLPLRLRSSEALVIKSRGFQEECVSSAIELLMEHFAKWSYHISFPELATAPLIQLKKVFERTSVESFKRVIKRFIDQHNLNIATSSNSLPFPFGVGEIQVELNIGFVQKKREEVPFSPKDQQSVESFLQVEKRNGNTPFTQYYKSIMSKASSRKSISHRKVSIQDPSLHFFPCSFSLVQVPVLSKSLFFFCFLVISFPVQITIPCSMSTEKYDVLLVRLNGKNYSAWAFQFQIFLTGKDLWGHVDGSSPIPDKDTAKVEHAKWTVKDAQVMAWILGSVDPNIVLNLRPYKTAATMWNYLKKVYSQNNEARRFQLEHDIATFKQDSLSISDFYSQFMNLWAEYTDIVYADLPSEGLNSVQTVHETTKRDQFLMKLRSDFEGIRSNLMHRNPVPSLDACFNALLREEQRLLTQSIIGDHKYAIVPVAYVARGKPKSHDMRTIQCFYCKQFGHYASNCPNKFCNYCKKDGHIIKECPIRPPKRNVTAFTASVDSSVQQQAPDPAPTMTPEMVQQMIISAFSALGFSGKSSSPWYFDSGASNHMTNNAQFLTNIKKYLGDLKIHTADGNPLPITATGDISPSLTNVFVSPGLTSNLISVGQLVDNDCQVQFSQSGCLVQDQHSGKIIAKGPKVGRLFPIQFSLPSSLSLPLVSCNSAIVDYQVWHKRLGHPNANVLHDLLKSNYLGNKHNSSLNAVHFDCIPCKLGKSKILPFPTHQSNVTQPFEIIHSDVWGVAPVISHAHYKYFITFIDDYSRFTWVYFLRSKDEVFSTFKFFHAFVQTQFSSKIKIFRSDNEGEYMSHSFQDFLQSNGIVFQRSCPSTPQQNGVAERKNRHLLDVVRTLLLESHVPSRFLCEALSTAVHLINRLSSPSIGNESPFNRLYGHPPNYSNLRIFGCVCYVHLPPRERTKLTAQSVECAFLGYSPHQKGFLCYDPTIRRIRVSRNVIFQENVYFFASHPDLTSPPISVLPLFSNSHAGEPSPKPLLTYNRRTTANQNQQTEPQGPLRDNSLAADPVEEPEPAPPRRSSRIIKPPDRYIHSMTASLSSIPIPSSYSQVMKNSCWQKAIETELLALEENQTWDIVPCPTSVKPLSSKFVFSIKLRSDGSIDRYKARLVVLGNKQQYGLDYDETFAPVAKMTTVRTILALAASQSWPLHQMDVKNAFLHGDLKEEVYIKLPNGMPTPSPNTVCKLKRSLYGLKQAPRVWFEKFRSTLLVFEFTQSQYDPSLFLQRTPKGIVVLLVYVDDIVVTGSDQDVVSRIKNQLHSTFQMKDLGHLTYFLGLEVHYHHQGISLCQHKYIQDLVQLAGLPNATPVDTPMEVNVKYQRDEGELLDDPTHYRKLVGSLIYLTITRPNISFAVHTVSKFMQSPRHLHLSAVKRIIRYLLGTPKHGLFFPADSSIQLQAYSDADWAGCPDTRKSTTGWCMFLGNAPISWKCKKQDSVSKSSTEAEYRAMSAACSEIIWLRGLLTELGFSQAQQTPLHADNTSAIQIAANPVYHERTKHIESPGKGKKKMQHPHGNIDMVATDS</sequence>
<dbReference type="Gene3D" id="3.30.70.270">
    <property type="match status" value="1"/>
</dbReference>
<dbReference type="Pfam" id="PF22936">
    <property type="entry name" value="Pol_BBD"/>
    <property type="match status" value="1"/>
</dbReference>
<dbReference type="InterPro" id="IPR036875">
    <property type="entry name" value="Znf_CCHC_sf"/>
</dbReference>
<evidence type="ECO:0000259" key="7">
    <source>
        <dbReference type="PROSITE" id="PS50158"/>
    </source>
</evidence>
<dbReference type="GO" id="GO:0042273">
    <property type="term" value="P:ribosomal large subunit biogenesis"/>
    <property type="evidence" value="ECO:0007669"/>
    <property type="project" value="TreeGrafter"/>
</dbReference>
<keyword evidence="10" id="KW-0808">Transferase</keyword>
<dbReference type="GO" id="GO:0030690">
    <property type="term" value="C:Noc1p-Noc2p complex"/>
    <property type="evidence" value="ECO:0007669"/>
    <property type="project" value="TreeGrafter"/>
</dbReference>
<dbReference type="InterPro" id="IPR001584">
    <property type="entry name" value="Integrase_cat-core"/>
</dbReference>
<dbReference type="Pfam" id="PF07727">
    <property type="entry name" value="RVT_2"/>
    <property type="match status" value="1"/>
</dbReference>
<dbReference type="InterPro" id="IPR057670">
    <property type="entry name" value="SH3_retrovirus"/>
</dbReference>
<evidence type="ECO:0000256" key="1">
    <source>
        <dbReference type="ARBA" id="ARBA00004123"/>
    </source>
</evidence>
<dbReference type="PROSITE" id="PS50878">
    <property type="entry name" value="RT_POL"/>
    <property type="match status" value="1"/>
</dbReference>
<dbReference type="Pfam" id="PF14223">
    <property type="entry name" value="Retrotran_gag_2"/>
    <property type="match status" value="1"/>
</dbReference>
<feature type="domain" description="CCHC-type" evidence="7">
    <location>
        <begin position="1137"/>
        <end position="1151"/>
    </location>
</feature>
<dbReference type="InterPro" id="IPR043128">
    <property type="entry name" value="Rev_trsase/Diguanyl_cyclase"/>
</dbReference>
<evidence type="ECO:0000256" key="4">
    <source>
        <dbReference type="ARBA" id="ARBA00023242"/>
    </source>
</evidence>
<feature type="domain" description="Integrase catalytic" evidence="9">
    <location>
        <begin position="1392"/>
        <end position="1558"/>
    </location>
</feature>
<keyword evidence="5" id="KW-0863">Zinc-finger</keyword>
<keyword evidence="11" id="KW-1185">Reference proteome</keyword>
<comment type="similarity">
    <text evidence="2">Belongs to the NOC2 family.</text>
</comment>
<dbReference type="GO" id="GO:0003676">
    <property type="term" value="F:nucleic acid binding"/>
    <property type="evidence" value="ECO:0007669"/>
    <property type="project" value="InterPro"/>
</dbReference>
<comment type="subcellular location">
    <subcellularLocation>
        <location evidence="1">Nucleus</location>
    </subcellularLocation>
</comment>
<dbReference type="InterPro" id="IPR013103">
    <property type="entry name" value="RVT_2"/>
</dbReference>
<dbReference type="CDD" id="cd01650">
    <property type="entry name" value="RT_nLTR_like"/>
    <property type="match status" value="1"/>
</dbReference>
<dbReference type="Pfam" id="PF13976">
    <property type="entry name" value="gag_pre-integrs"/>
    <property type="match status" value="1"/>
</dbReference>
<evidence type="ECO:0000256" key="3">
    <source>
        <dbReference type="ARBA" id="ARBA00022750"/>
    </source>
</evidence>
<keyword evidence="10" id="KW-0548">Nucleotidyltransferase</keyword>
<dbReference type="EMBL" id="QZWG01000005">
    <property type="protein sequence ID" value="RZC11542.1"/>
    <property type="molecule type" value="Genomic_DNA"/>
</dbReference>
<gene>
    <name evidence="10" type="ORF">D0Y65_011653</name>
</gene>
<dbReference type="EC" id="2.7.7.7" evidence="10"/>
<dbReference type="GO" id="GO:0030691">
    <property type="term" value="C:Noc2p-Noc3p complex"/>
    <property type="evidence" value="ECO:0007669"/>
    <property type="project" value="TreeGrafter"/>
</dbReference>
<evidence type="ECO:0000313" key="11">
    <source>
        <dbReference type="Proteomes" id="UP000289340"/>
    </source>
</evidence>
<keyword evidence="5" id="KW-0479">Metal-binding</keyword>
<dbReference type="Pfam" id="PF00078">
    <property type="entry name" value="RVT_1"/>
    <property type="match status" value="1"/>
</dbReference>
<evidence type="ECO:0000313" key="10">
    <source>
        <dbReference type="EMBL" id="RZC11542.1"/>
    </source>
</evidence>
<keyword evidence="3" id="KW-0064">Aspartyl protease</keyword>
<dbReference type="Pfam" id="PF00098">
    <property type="entry name" value="zf-CCHC"/>
    <property type="match status" value="1"/>
</dbReference>
<dbReference type="InterPro" id="IPR036397">
    <property type="entry name" value="RNaseH_sf"/>
</dbReference>
<name>A0A445KL17_GLYSO</name>
<dbReference type="CDD" id="cd09272">
    <property type="entry name" value="RNase_HI_RT_Ty1"/>
    <property type="match status" value="1"/>
</dbReference>
<dbReference type="GO" id="GO:0003887">
    <property type="term" value="F:DNA-directed DNA polymerase activity"/>
    <property type="evidence" value="ECO:0007669"/>
    <property type="project" value="UniProtKB-EC"/>
</dbReference>
<dbReference type="Gene3D" id="3.30.420.10">
    <property type="entry name" value="Ribonuclease H-like superfamily/Ribonuclease H"/>
    <property type="match status" value="1"/>
</dbReference>
<feature type="domain" description="Reverse transcriptase" evidence="8">
    <location>
        <begin position="1"/>
        <end position="191"/>
    </location>
</feature>
<feature type="region of interest" description="Disordered" evidence="6">
    <location>
        <begin position="1666"/>
        <end position="1705"/>
    </location>
</feature>
<dbReference type="InterPro" id="IPR054722">
    <property type="entry name" value="PolX-like_BBD"/>
</dbReference>
<keyword evidence="4" id="KW-0539">Nucleus</keyword>
<keyword evidence="5" id="KW-0862">Zinc</keyword>
<dbReference type="GO" id="GO:0008270">
    <property type="term" value="F:zinc ion binding"/>
    <property type="evidence" value="ECO:0007669"/>
    <property type="project" value="UniProtKB-KW"/>
</dbReference>
<evidence type="ECO:0000256" key="2">
    <source>
        <dbReference type="ARBA" id="ARBA00005907"/>
    </source>
</evidence>
<dbReference type="Gene3D" id="4.10.60.10">
    <property type="entry name" value="Zinc finger, CCHC-type"/>
    <property type="match status" value="1"/>
</dbReference>
<organism evidence="10 11">
    <name type="scientific">Glycine soja</name>
    <name type="common">Wild soybean</name>
    <dbReference type="NCBI Taxonomy" id="3848"/>
    <lineage>
        <taxon>Eukaryota</taxon>
        <taxon>Viridiplantae</taxon>
        <taxon>Streptophyta</taxon>
        <taxon>Embryophyta</taxon>
        <taxon>Tracheophyta</taxon>
        <taxon>Spermatophyta</taxon>
        <taxon>Magnoliopsida</taxon>
        <taxon>eudicotyledons</taxon>
        <taxon>Gunneridae</taxon>
        <taxon>Pentapetalae</taxon>
        <taxon>rosids</taxon>
        <taxon>fabids</taxon>
        <taxon>Fabales</taxon>
        <taxon>Fabaceae</taxon>
        <taxon>Papilionoideae</taxon>
        <taxon>50 kb inversion clade</taxon>
        <taxon>NPAAA clade</taxon>
        <taxon>indigoferoid/millettioid clade</taxon>
        <taxon>Phaseoleae</taxon>
        <taxon>Glycine</taxon>
        <taxon>Glycine subgen. Soja</taxon>
    </lineage>
</organism>
<evidence type="ECO:0000259" key="8">
    <source>
        <dbReference type="PROSITE" id="PS50878"/>
    </source>
</evidence>
<dbReference type="InterPro" id="IPR005343">
    <property type="entry name" value="Noc2"/>
</dbReference>
<evidence type="ECO:0000259" key="9">
    <source>
        <dbReference type="PROSITE" id="PS50994"/>
    </source>
</evidence>
<dbReference type="PANTHER" id="PTHR12687:SF8">
    <property type="entry name" value="PROTEIN REBELOTE"/>
    <property type="match status" value="1"/>
</dbReference>
<dbReference type="GO" id="GO:0004190">
    <property type="term" value="F:aspartic-type endopeptidase activity"/>
    <property type="evidence" value="ECO:0007669"/>
    <property type="project" value="UniProtKB-KW"/>
</dbReference>
<dbReference type="PROSITE" id="PS50158">
    <property type="entry name" value="ZF_CCHC"/>
    <property type="match status" value="2"/>
</dbReference>
<dbReference type="InterPro" id="IPR025724">
    <property type="entry name" value="GAG-pre-integrase_dom"/>
</dbReference>
<keyword evidence="3" id="KW-0645">Protease</keyword>
<feature type="domain" description="CCHC-type" evidence="7">
    <location>
        <begin position="1119"/>
        <end position="1134"/>
    </location>
</feature>
<dbReference type="PANTHER" id="PTHR12687">
    <property type="entry name" value="NUCLEOLAR COMPLEX 2 AND RAD4-RELATED"/>
    <property type="match status" value="1"/>
</dbReference>
<dbReference type="InterPro" id="IPR012337">
    <property type="entry name" value="RNaseH-like_sf"/>
</dbReference>
<dbReference type="SUPFAM" id="SSF56672">
    <property type="entry name" value="DNA/RNA polymerases"/>
    <property type="match status" value="2"/>
</dbReference>
<dbReference type="Proteomes" id="UP000289340">
    <property type="component" value="Chromosome 5"/>
</dbReference>
<dbReference type="SMART" id="SM00343">
    <property type="entry name" value="ZnF_C2HC"/>
    <property type="match status" value="2"/>
</dbReference>
<dbReference type="SUPFAM" id="SSF57756">
    <property type="entry name" value="Retrovirus zinc finger-like domains"/>
    <property type="match status" value="1"/>
</dbReference>
<protein>
    <submittedName>
        <fullName evidence="10">Retrovirus-related Pol polyprotein from transposon TNT 1-94</fullName>
        <ecNumber evidence="10">2.7.7.7</ecNumber>
    </submittedName>
</protein>
<dbReference type="Pfam" id="PF25597">
    <property type="entry name" value="SH3_retrovirus"/>
    <property type="match status" value="1"/>
</dbReference>